<evidence type="ECO:0000313" key="3">
    <source>
        <dbReference type="Proteomes" id="UP000236333"/>
    </source>
</evidence>
<organism evidence="2 3">
    <name type="scientific">Tetrabaena socialis</name>
    <dbReference type="NCBI Taxonomy" id="47790"/>
    <lineage>
        <taxon>Eukaryota</taxon>
        <taxon>Viridiplantae</taxon>
        <taxon>Chlorophyta</taxon>
        <taxon>core chlorophytes</taxon>
        <taxon>Chlorophyceae</taxon>
        <taxon>CS clade</taxon>
        <taxon>Chlamydomonadales</taxon>
        <taxon>Tetrabaenaceae</taxon>
        <taxon>Tetrabaena</taxon>
    </lineage>
</organism>
<feature type="compositionally biased region" description="Polar residues" evidence="1">
    <location>
        <begin position="21"/>
        <end position="31"/>
    </location>
</feature>
<feature type="compositionally biased region" description="Low complexity" evidence="1">
    <location>
        <begin position="71"/>
        <end position="81"/>
    </location>
</feature>
<dbReference type="EMBL" id="PGGS01000129">
    <property type="protein sequence ID" value="PNH08455.1"/>
    <property type="molecule type" value="Genomic_DNA"/>
</dbReference>
<evidence type="ECO:0000313" key="2">
    <source>
        <dbReference type="EMBL" id="PNH08455.1"/>
    </source>
</evidence>
<feature type="region of interest" description="Disordered" evidence="1">
    <location>
        <begin position="156"/>
        <end position="178"/>
    </location>
</feature>
<feature type="compositionally biased region" description="Low complexity" evidence="1">
    <location>
        <begin position="115"/>
        <end position="134"/>
    </location>
</feature>
<accession>A0A2J8A7H4</accession>
<dbReference type="AlphaFoldDB" id="A0A2J8A7H4"/>
<proteinExistence type="predicted"/>
<comment type="caution">
    <text evidence="2">The sequence shown here is derived from an EMBL/GenBank/DDBJ whole genome shotgun (WGS) entry which is preliminary data.</text>
</comment>
<gene>
    <name evidence="2" type="ORF">TSOC_004984</name>
</gene>
<dbReference type="Proteomes" id="UP000236333">
    <property type="component" value="Unassembled WGS sequence"/>
</dbReference>
<feature type="compositionally biased region" description="Pro residues" evidence="1">
    <location>
        <begin position="164"/>
        <end position="176"/>
    </location>
</feature>
<keyword evidence="3" id="KW-1185">Reference proteome</keyword>
<feature type="region of interest" description="Disordered" evidence="1">
    <location>
        <begin position="105"/>
        <end position="140"/>
    </location>
</feature>
<evidence type="ECO:0000256" key="1">
    <source>
        <dbReference type="SAM" id="MobiDB-lite"/>
    </source>
</evidence>
<protein>
    <submittedName>
        <fullName evidence="2">Uncharacterized protein</fullName>
    </submittedName>
</protein>
<name>A0A2J8A7H4_9CHLO</name>
<feature type="region of interest" description="Disordered" evidence="1">
    <location>
        <begin position="21"/>
        <end position="81"/>
    </location>
</feature>
<reference evidence="2 3" key="1">
    <citation type="journal article" date="2017" name="Mol. Biol. Evol.">
        <title>The 4-celled Tetrabaena socialis nuclear genome reveals the essential components for genetic control of cell number at the origin of multicellularity in the volvocine lineage.</title>
        <authorList>
            <person name="Featherston J."/>
            <person name="Arakaki Y."/>
            <person name="Hanschen E.R."/>
            <person name="Ferris P.J."/>
            <person name="Michod R.E."/>
            <person name="Olson B.J.S.C."/>
            <person name="Nozaki H."/>
            <person name="Durand P.M."/>
        </authorList>
    </citation>
    <scope>NUCLEOTIDE SEQUENCE [LARGE SCALE GENOMIC DNA]</scope>
    <source>
        <strain evidence="2 3">NIES-571</strain>
    </source>
</reference>
<sequence>MVVSVGAAGGQPEVRVLYNTRKQGSAVNTSGRAAPPGVGMRAKELPERATMLPISARAAAEAPPLPTTKLRSPPRASASSRSSRCSRCASACACACWKTLKVSRGWPGGSGTGATGPEPGTAASPPPSYSAGPPRGRKSMPLLEAPRRCRCRATVASAATSAAPPGPRPAPLPPGPGELVPPGAGPPGADWRGARCEELELVREVMRSAPGEPAEACAPAVPPPPAAMAAAALRAEATSWSETPCARRAEAVARGRGAEMGVEGDWLVGDRGRVTPDLFEFFAGELGHGAPHSAL</sequence>